<name>A0A285PBT2_9HYPH</name>
<feature type="chain" id="PRO_5012899591" description="Quinol monooxygenase YgiN" evidence="1">
    <location>
        <begin position="20"/>
        <end position="114"/>
    </location>
</feature>
<gene>
    <name evidence="2" type="ORF">SAMN06265368_2269</name>
</gene>
<feature type="signal peptide" evidence="1">
    <location>
        <begin position="1"/>
        <end position="19"/>
    </location>
</feature>
<sequence length="114" mass="12217">MKSLLVAAAIAFSATSALADPGAYLEITVAIDADNRKAAAAIYSEYKKPFLTTIEGAEQKSLLVRDADVQVLHGFDTAAHAKAYLESSLFKKDIVGKLAPLFASDPEIRIYQAN</sequence>
<dbReference type="EMBL" id="OBEL01000002">
    <property type="protein sequence ID" value="SNZ19189.1"/>
    <property type="molecule type" value="Genomic_DNA"/>
</dbReference>
<accession>A0A285PBT2</accession>
<evidence type="ECO:0000256" key="1">
    <source>
        <dbReference type="SAM" id="SignalP"/>
    </source>
</evidence>
<dbReference type="RefSeq" id="WP_244580077.1">
    <property type="nucleotide sequence ID" value="NZ_OBEL01000002.1"/>
</dbReference>
<proteinExistence type="predicted"/>
<reference evidence="2 3" key="1">
    <citation type="submission" date="2017-09" db="EMBL/GenBank/DDBJ databases">
        <authorList>
            <person name="Ehlers B."/>
            <person name="Leendertz F.H."/>
        </authorList>
    </citation>
    <scope>NUCLEOTIDE SEQUENCE [LARGE SCALE GENOMIC DNA]</scope>
    <source>
        <strain evidence="2 3">DSM 18289</strain>
    </source>
</reference>
<dbReference type="AlphaFoldDB" id="A0A285PBT2"/>
<evidence type="ECO:0008006" key="4">
    <source>
        <dbReference type="Google" id="ProtNLM"/>
    </source>
</evidence>
<evidence type="ECO:0000313" key="3">
    <source>
        <dbReference type="Proteomes" id="UP000219439"/>
    </source>
</evidence>
<protein>
    <recommendedName>
        <fullName evidence="4">Quinol monooxygenase YgiN</fullName>
    </recommendedName>
</protein>
<evidence type="ECO:0000313" key="2">
    <source>
        <dbReference type="EMBL" id="SNZ19189.1"/>
    </source>
</evidence>
<keyword evidence="1" id="KW-0732">Signal</keyword>
<dbReference type="Proteomes" id="UP000219439">
    <property type="component" value="Unassembled WGS sequence"/>
</dbReference>
<keyword evidence="3" id="KW-1185">Reference proteome</keyword>
<organism evidence="2 3">
    <name type="scientific">Cohaesibacter gelatinilyticus</name>
    <dbReference type="NCBI Taxonomy" id="372072"/>
    <lineage>
        <taxon>Bacteria</taxon>
        <taxon>Pseudomonadati</taxon>
        <taxon>Pseudomonadota</taxon>
        <taxon>Alphaproteobacteria</taxon>
        <taxon>Hyphomicrobiales</taxon>
        <taxon>Cohaesibacteraceae</taxon>
    </lineage>
</organism>